<feature type="domain" description="HSF-type DNA-binding" evidence="6">
    <location>
        <begin position="107"/>
        <end position="200"/>
    </location>
</feature>
<proteinExistence type="inferred from homology"/>
<evidence type="ECO:0000256" key="4">
    <source>
        <dbReference type="RuleBase" id="RU004020"/>
    </source>
</evidence>
<dbReference type="PANTHER" id="PTHR10015">
    <property type="entry name" value="HEAT SHOCK TRANSCRIPTION FACTOR"/>
    <property type="match status" value="1"/>
</dbReference>
<name>A0AAD2GCZ5_9STRA</name>
<dbReference type="InterPro" id="IPR036388">
    <property type="entry name" value="WH-like_DNA-bd_sf"/>
</dbReference>
<comment type="subcellular location">
    <subcellularLocation>
        <location evidence="1">Nucleus</location>
    </subcellularLocation>
</comment>
<dbReference type="GO" id="GO:0005634">
    <property type="term" value="C:nucleus"/>
    <property type="evidence" value="ECO:0007669"/>
    <property type="project" value="UniProtKB-SubCell"/>
</dbReference>
<comment type="similarity">
    <text evidence="4">Belongs to the HSF family.</text>
</comment>
<evidence type="ECO:0000313" key="8">
    <source>
        <dbReference type="Proteomes" id="UP001295423"/>
    </source>
</evidence>
<dbReference type="Proteomes" id="UP001295423">
    <property type="component" value="Unassembled WGS sequence"/>
</dbReference>
<accession>A0AAD2GCZ5</accession>
<dbReference type="InterPro" id="IPR000232">
    <property type="entry name" value="HSF_DNA-bd"/>
</dbReference>
<gene>
    <name evidence="7" type="ORF">CYCCA115_LOCUS23560</name>
</gene>
<feature type="compositionally biased region" description="Low complexity" evidence="5">
    <location>
        <begin position="239"/>
        <end position="251"/>
    </location>
</feature>
<evidence type="ECO:0000313" key="7">
    <source>
        <dbReference type="EMBL" id="CAJ1969148.1"/>
    </source>
</evidence>
<dbReference type="InterPro" id="IPR036390">
    <property type="entry name" value="WH_DNA-bd_sf"/>
</dbReference>
<keyword evidence="3" id="KW-0539">Nucleus</keyword>
<feature type="compositionally biased region" description="Polar residues" evidence="5">
    <location>
        <begin position="286"/>
        <end position="297"/>
    </location>
</feature>
<dbReference type="SMART" id="SM00415">
    <property type="entry name" value="HSF"/>
    <property type="match status" value="1"/>
</dbReference>
<dbReference type="SUPFAM" id="SSF46785">
    <property type="entry name" value="Winged helix' DNA-binding domain"/>
    <property type="match status" value="1"/>
</dbReference>
<dbReference type="PANTHER" id="PTHR10015:SF206">
    <property type="entry name" value="HSF-TYPE DNA-BINDING DOMAIN-CONTAINING PROTEIN"/>
    <property type="match status" value="1"/>
</dbReference>
<dbReference type="EMBL" id="CAKOGP040002424">
    <property type="protein sequence ID" value="CAJ1969148.1"/>
    <property type="molecule type" value="Genomic_DNA"/>
</dbReference>
<dbReference type="Pfam" id="PF00447">
    <property type="entry name" value="HSF_DNA-bind"/>
    <property type="match status" value="1"/>
</dbReference>
<feature type="region of interest" description="Disordered" evidence="5">
    <location>
        <begin position="315"/>
        <end position="335"/>
    </location>
</feature>
<protein>
    <recommendedName>
        <fullName evidence="6">HSF-type DNA-binding domain-containing protein</fullName>
    </recommendedName>
</protein>
<evidence type="ECO:0000259" key="6">
    <source>
        <dbReference type="SMART" id="SM00415"/>
    </source>
</evidence>
<feature type="region of interest" description="Disordered" evidence="5">
    <location>
        <begin position="1"/>
        <end position="20"/>
    </location>
</feature>
<dbReference type="Gene3D" id="1.10.10.10">
    <property type="entry name" value="Winged helix-like DNA-binding domain superfamily/Winged helix DNA-binding domain"/>
    <property type="match status" value="1"/>
</dbReference>
<dbReference type="GO" id="GO:0003700">
    <property type="term" value="F:DNA-binding transcription factor activity"/>
    <property type="evidence" value="ECO:0007669"/>
    <property type="project" value="InterPro"/>
</dbReference>
<feature type="region of interest" description="Disordered" evidence="5">
    <location>
        <begin position="267"/>
        <end position="297"/>
    </location>
</feature>
<dbReference type="AlphaFoldDB" id="A0AAD2GCZ5"/>
<dbReference type="GO" id="GO:0043565">
    <property type="term" value="F:sequence-specific DNA binding"/>
    <property type="evidence" value="ECO:0007669"/>
    <property type="project" value="InterPro"/>
</dbReference>
<keyword evidence="2" id="KW-0238">DNA-binding</keyword>
<evidence type="ECO:0000256" key="1">
    <source>
        <dbReference type="ARBA" id="ARBA00004123"/>
    </source>
</evidence>
<comment type="caution">
    <text evidence="7">The sequence shown here is derived from an EMBL/GenBank/DDBJ whole genome shotgun (WGS) entry which is preliminary data.</text>
</comment>
<feature type="region of interest" description="Disordered" evidence="5">
    <location>
        <begin position="225"/>
        <end position="254"/>
    </location>
</feature>
<sequence length="391" mass="42025">MALNTGEDGDHFRSKPITVSSTSSMETVTSFNNDRASMIGTQIVSNDPSLIRTTPPAAHSIQYTSQKPSAQSAETAAAFPSSISLVRNPLRSPSTGVVIPSVASPNAVPEFLYQLTKMLTDNNRDIIEWSNGKIEVHNPHKLQSHVLNRYFRHSKFASFQRQLNYFGFRKLAGKGKMAPCSYVNDATTNELRSLLHIKRKTGNEPKSKSAEKKGANRIVAKSIPGGTRAAISPFHTGDSTASQPSTASAPQHTQQAIARVAVGRGIRHGFSLPGGQPKESRPLPATVSSTSALAPSPVESNLTALQTNFQTSLQQDINSTNPPTSHPVTISSTPSGGLAYVPGSLRRDDSLVDLAMIPMGESSLTNDQGGAMPFIDFPWDTSMFQDEEPLT</sequence>
<evidence type="ECO:0000256" key="3">
    <source>
        <dbReference type="ARBA" id="ARBA00023242"/>
    </source>
</evidence>
<dbReference type="FunFam" id="1.10.10.10:FF:000286">
    <property type="entry name" value="Heat shock transcription factor"/>
    <property type="match status" value="1"/>
</dbReference>
<evidence type="ECO:0000256" key="5">
    <source>
        <dbReference type="SAM" id="MobiDB-lite"/>
    </source>
</evidence>
<keyword evidence="8" id="KW-1185">Reference proteome</keyword>
<evidence type="ECO:0000256" key="2">
    <source>
        <dbReference type="ARBA" id="ARBA00023125"/>
    </source>
</evidence>
<reference evidence="7" key="1">
    <citation type="submission" date="2023-08" db="EMBL/GenBank/DDBJ databases">
        <authorList>
            <person name="Audoor S."/>
            <person name="Bilcke G."/>
        </authorList>
    </citation>
    <scope>NUCLEOTIDE SEQUENCE</scope>
</reference>
<organism evidence="7 8">
    <name type="scientific">Cylindrotheca closterium</name>
    <dbReference type="NCBI Taxonomy" id="2856"/>
    <lineage>
        <taxon>Eukaryota</taxon>
        <taxon>Sar</taxon>
        <taxon>Stramenopiles</taxon>
        <taxon>Ochrophyta</taxon>
        <taxon>Bacillariophyta</taxon>
        <taxon>Bacillariophyceae</taxon>
        <taxon>Bacillariophycidae</taxon>
        <taxon>Bacillariales</taxon>
        <taxon>Bacillariaceae</taxon>
        <taxon>Cylindrotheca</taxon>
    </lineage>
</organism>